<dbReference type="Gene3D" id="1.10.260.40">
    <property type="entry name" value="lambda repressor-like DNA-binding domains"/>
    <property type="match status" value="1"/>
</dbReference>
<dbReference type="CDD" id="cd00093">
    <property type="entry name" value="HTH_XRE"/>
    <property type="match status" value="1"/>
</dbReference>
<dbReference type="GO" id="GO:0003677">
    <property type="term" value="F:DNA binding"/>
    <property type="evidence" value="ECO:0007669"/>
    <property type="project" value="UniProtKB-KW"/>
</dbReference>
<dbReference type="EMBL" id="LRFC01000008">
    <property type="protein sequence ID" value="KZE67655.1"/>
    <property type="molecule type" value="Genomic_DNA"/>
</dbReference>
<keyword evidence="4" id="KW-1185">Reference proteome</keyword>
<proteinExistence type="predicted"/>
<dbReference type="PANTHER" id="PTHR46558:SF11">
    <property type="entry name" value="HTH-TYPE TRANSCRIPTIONAL REGULATOR XRE"/>
    <property type="match status" value="1"/>
</dbReference>
<reference evidence="4" key="1">
    <citation type="submission" date="2016-01" db="EMBL/GenBank/DDBJ databases">
        <title>Draft genome of Chromobacterium sp. F49.</title>
        <authorList>
            <person name="Hong K.W."/>
        </authorList>
    </citation>
    <scope>NUCLEOTIDE SEQUENCE [LARGE SCALE GENOMIC DNA]</scope>
    <source>
        <strain evidence="4">P7IIIA</strain>
    </source>
</reference>
<evidence type="ECO:0000256" key="1">
    <source>
        <dbReference type="ARBA" id="ARBA00023125"/>
    </source>
</evidence>
<accession>A0A165NTP2</accession>
<dbReference type="InterPro" id="IPR010982">
    <property type="entry name" value="Lambda_DNA-bd_dom_sf"/>
</dbReference>
<dbReference type="SMART" id="SM00530">
    <property type="entry name" value="HTH_XRE"/>
    <property type="match status" value="1"/>
</dbReference>
<dbReference type="OrthoDB" id="72638at2"/>
<dbReference type="SUPFAM" id="SSF47413">
    <property type="entry name" value="lambda repressor-like DNA-binding domains"/>
    <property type="match status" value="1"/>
</dbReference>
<dbReference type="Proteomes" id="UP000076567">
    <property type="component" value="Unassembled WGS sequence"/>
</dbReference>
<sequence length="118" mass="14032">MFGERLRELRKSKTKLTMKEFGRIFNLAESTISGYETGSRKPDMETIQRFADYFEVSIDYMIGRSDEIGNKEYTPENENLFYFDLEGLSEEDKQEIEKYIELLKLRAKQFNDDSKKNN</sequence>
<dbReference type="RefSeq" id="WP_066238672.1">
    <property type="nucleotide sequence ID" value="NZ_LRFC01000008.1"/>
</dbReference>
<dbReference type="AlphaFoldDB" id="A0A165NTP2"/>
<dbReference type="InterPro" id="IPR001387">
    <property type="entry name" value="Cro/C1-type_HTH"/>
</dbReference>
<dbReference type="PROSITE" id="PS50943">
    <property type="entry name" value="HTH_CROC1"/>
    <property type="match status" value="1"/>
</dbReference>
<gene>
    <name evidence="3" type="ORF">AWM68_17940</name>
</gene>
<organism evidence="3 4">
    <name type="scientific">Fictibacillus phosphorivorans</name>
    <dbReference type="NCBI Taxonomy" id="1221500"/>
    <lineage>
        <taxon>Bacteria</taxon>
        <taxon>Bacillati</taxon>
        <taxon>Bacillota</taxon>
        <taxon>Bacilli</taxon>
        <taxon>Bacillales</taxon>
        <taxon>Fictibacillaceae</taxon>
        <taxon>Fictibacillus</taxon>
    </lineage>
</organism>
<evidence type="ECO:0000313" key="3">
    <source>
        <dbReference type="EMBL" id="KZE67655.1"/>
    </source>
</evidence>
<feature type="domain" description="HTH cro/C1-type" evidence="2">
    <location>
        <begin position="6"/>
        <end position="61"/>
    </location>
</feature>
<keyword evidence="1 3" id="KW-0238">DNA-binding</keyword>
<dbReference type="PANTHER" id="PTHR46558">
    <property type="entry name" value="TRACRIPTIONAL REGULATORY PROTEIN-RELATED-RELATED"/>
    <property type="match status" value="1"/>
</dbReference>
<evidence type="ECO:0000313" key="4">
    <source>
        <dbReference type="Proteomes" id="UP000076567"/>
    </source>
</evidence>
<dbReference type="Pfam" id="PF01381">
    <property type="entry name" value="HTH_3"/>
    <property type="match status" value="1"/>
</dbReference>
<comment type="caution">
    <text evidence="3">The sequence shown here is derived from an EMBL/GenBank/DDBJ whole genome shotgun (WGS) entry which is preliminary data.</text>
</comment>
<evidence type="ECO:0000259" key="2">
    <source>
        <dbReference type="PROSITE" id="PS50943"/>
    </source>
</evidence>
<name>A0A165NTP2_9BACL</name>
<protein>
    <submittedName>
        <fullName evidence="3">DNA-binding protein</fullName>
    </submittedName>
</protein>